<organism evidence="4 5">
    <name type="scientific">Sulfobacillus acidophilus</name>
    <dbReference type="NCBI Taxonomy" id="53633"/>
    <lineage>
        <taxon>Bacteria</taxon>
        <taxon>Bacillati</taxon>
        <taxon>Bacillota</taxon>
        <taxon>Clostridia</taxon>
        <taxon>Eubacteriales</taxon>
        <taxon>Clostridiales Family XVII. Incertae Sedis</taxon>
        <taxon>Sulfobacillus</taxon>
    </lineage>
</organism>
<dbReference type="PROSITE" id="PS51257">
    <property type="entry name" value="PROKAR_LIPOPROTEIN"/>
    <property type="match status" value="1"/>
</dbReference>
<dbReference type="Proteomes" id="UP000241848">
    <property type="component" value="Unassembled WGS sequence"/>
</dbReference>
<feature type="chain" id="PRO_5038413549" evidence="2">
    <location>
        <begin position="23"/>
        <end position="579"/>
    </location>
</feature>
<dbReference type="SUPFAM" id="SSF53850">
    <property type="entry name" value="Periplasmic binding protein-like II"/>
    <property type="match status" value="1"/>
</dbReference>
<protein>
    <submittedName>
        <fullName evidence="4">ABC transporter substrate-binding protein</fullName>
    </submittedName>
</protein>
<evidence type="ECO:0000259" key="3">
    <source>
        <dbReference type="Pfam" id="PF00496"/>
    </source>
</evidence>
<accession>A0A2T2WDY7</accession>
<dbReference type="GO" id="GO:0015833">
    <property type="term" value="P:peptide transport"/>
    <property type="evidence" value="ECO:0007669"/>
    <property type="project" value="TreeGrafter"/>
</dbReference>
<evidence type="ECO:0000256" key="2">
    <source>
        <dbReference type="SAM" id="SignalP"/>
    </source>
</evidence>
<evidence type="ECO:0000256" key="1">
    <source>
        <dbReference type="ARBA" id="ARBA00022729"/>
    </source>
</evidence>
<comment type="caution">
    <text evidence="4">The sequence shown here is derived from an EMBL/GenBank/DDBJ whole genome shotgun (WGS) entry which is preliminary data.</text>
</comment>
<dbReference type="Gene3D" id="3.10.105.10">
    <property type="entry name" value="Dipeptide-binding Protein, Domain 3"/>
    <property type="match status" value="1"/>
</dbReference>
<dbReference type="GO" id="GO:1904680">
    <property type="term" value="F:peptide transmembrane transporter activity"/>
    <property type="evidence" value="ECO:0007669"/>
    <property type="project" value="TreeGrafter"/>
</dbReference>
<dbReference type="EMBL" id="PXYV01000062">
    <property type="protein sequence ID" value="PSR20443.1"/>
    <property type="molecule type" value="Genomic_DNA"/>
</dbReference>
<dbReference type="InterPro" id="IPR030678">
    <property type="entry name" value="Peptide/Ni-bd"/>
</dbReference>
<name>A0A2T2WDY7_9FIRM</name>
<sequence length="579" mass="64183">MISVPKRWWVAGTCGVSLLALAGCGSTVSHTATASAATVVVAEQPQSPPNWFFPVINAPDFFALNLQIEFLMYRPLIYLDKNNVVDYSKSLASHISVNANGTRYVITLSHKYKWSNGQPITAKDVVFTVDLMKAASQPNAPWVFGGLGSGGMPTDWKSVSADGTDTVIVQLARPANPQWFIHNGLTQIFPVPESVWDRYPNNMTQELKFIESVANTPTSKYFDVVDGAFRFLKWQPNNYWELVPNPHFGGHKATIGRLLFQYEGSSSSEFAGLRNGSISVGYLPASMIKDRAELSHDKFSSSYLFAMNYIVPNLSPKAPGGIGKALSLLYVRQALEMGINQRGIIETLYHGYGVPTDGPIPSKPRTPFYDAALNRSPYPYNPKRGKLLLEAHGWKMVGGVMTKGSEKLAMTLLYASGSLTEANTVQLIKSDWAKEGVQITLEQMPFDQLFAELSQSDPTKWQMGYWGTGLEYQFNYYPTGGSMFSPTGEYNQSGYVSQRATALINETYLPGSPAQIRSRLDAYQLYIAKALPVLWMPWLPSGYSRVIGLNVHADNVHGTVRTYNPVTNYLYANDWTVTQ</sequence>
<dbReference type="GO" id="GO:0042597">
    <property type="term" value="C:periplasmic space"/>
    <property type="evidence" value="ECO:0007669"/>
    <property type="project" value="UniProtKB-ARBA"/>
</dbReference>
<dbReference type="GO" id="GO:0043190">
    <property type="term" value="C:ATP-binding cassette (ABC) transporter complex"/>
    <property type="evidence" value="ECO:0007669"/>
    <property type="project" value="InterPro"/>
</dbReference>
<proteinExistence type="predicted"/>
<feature type="domain" description="Solute-binding protein family 5" evidence="3">
    <location>
        <begin position="89"/>
        <end position="471"/>
    </location>
</feature>
<dbReference type="PANTHER" id="PTHR30290:SF38">
    <property type="entry name" value="D,D-DIPEPTIDE-BINDING PERIPLASMIC PROTEIN DDPA-RELATED"/>
    <property type="match status" value="1"/>
</dbReference>
<dbReference type="PANTHER" id="PTHR30290">
    <property type="entry name" value="PERIPLASMIC BINDING COMPONENT OF ABC TRANSPORTER"/>
    <property type="match status" value="1"/>
</dbReference>
<dbReference type="PIRSF" id="PIRSF002741">
    <property type="entry name" value="MppA"/>
    <property type="match status" value="1"/>
</dbReference>
<dbReference type="CDD" id="cd08513">
    <property type="entry name" value="PBP2_thermophilic_Hb8_like"/>
    <property type="match status" value="1"/>
</dbReference>
<feature type="signal peptide" evidence="2">
    <location>
        <begin position="1"/>
        <end position="22"/>
    </location>
</feature>
<dbReference type="InterPro" id="IPR039424">
    <property type="entry name" value="SBP_5"/>
</dbReference>
<gene>
    <name evidence="4" type="ORF">C7B45_14840</name>
</gene>
<evidence type="ECO:0000313" key="4">
    <source>
        <dbReference type="EMBL" id="PSR20443.1"/>
    </source>
</evidence>
<evidence type="ECO:0000313" key="5">
    <source>
        <dbReference type="Proteomes" id="UP000241848"/>
    </source>
</evidence>
<reference evidence="4 5" key="1">
    <citation type="journal article" date="2014" name="BMC Genomics">
        <title>Comparison of environmental and isolate Sulfobacillus genomes reveals diverse carbon, sulfur, nitrogen, and hydrogen metabolisms.</title>
        <authorList>
            <person name="Justice N.B."/>
            <person name="Norman A."/>
            <person name="Brown C.T."/>
            <person name="Singh A."/>
            <person name="Thomas B.C."/>
            <person name="Banfield J.F."/>
        </authorList>
    </citation>
    <scope>NUCLEOTIDE SEQUENCE [LARGE SCALE GENOMIC DNA]</scope>
    <source>
        <strain evidence="4">AMDSBA3</strain>
    </source>
</reference>
<dbReference type="Gene3D" id="3.40.190.10">
    <property type="entry name" value="Periplasmic binding protein-like II"/>
    <property type="match status" value="1"/>
</dbReference>
<dbReference type="InterPro" id="IPR000914">
    <property type="entry name" value="SBP_5_dom"/>
</dbReference>
<dbReference type="AlphaFoldDB" id="A0A2T2WDY7"/>
<keyword evidence="1 2" id="KW-0732">Signal</keyword>
<dbReference type="Pfam" id="PF00496">
    <property type="entry name" value="SBP_bac_5"/>
    <property type="match status" value="1"/>
</dbReference>